<dbReference type="PANTHER" id="PTHR42743">
    <property type="entry name" value="AMINO-ACID AMINOTRANSFERASE"/>
    <property type="match status" value="1"/>
</dbReference>
<evidence type="ECO:0000256" key="1">
    <source>
        <dbReference type="ARBA" id="ARBA00001933"/>
    </source>
</evidence>
<name>A0A2C7ADV1_9PROT</name>
<evidence type="ECO:0000256" key="6">
    <source>
        <dbReference type="ARBA" id="ARBA00009320"/>
    </source>
</evidence>
<evidence type="ECO:0000256" key="12">
    <source>
        <dbReference type="ARBA" id="ARBA00048798"/>
    </source>
</evidence>
<evidence type="ECO:0000256" key="7">
    <source>
        <dbReference type="ARBA" id="ARBA00013053"/>
    </source>
</evidence>
<evidence type="ECO:0000256" key="8">
    <source>
        <dbReference type="ARBA" id="ARBA00014472"/>
    </source>
</evidence>
<evidence type="ECO:0000256" key="3">
    <source>
        <dbReference type="ARBA" id="ARBA00004824"/>
    </source>
</evidence>
<dbReference type="EMBL" id="PDNU01000002">
    <property type="protein sequence ID" value="PHK96610.1"/>
    <property type="molecule type" value="Genomic_DNA"/>
</dbReference>
<comment type="catalytic activity">
    <reaction evidence="11">
        <text>L-valine + 2-oxoglutarate = 3-methyl-2-oxobutanoate + L-glutamate</text>
        <dbReference type="Rhea" id="RHEA:24813"/>
        <dbReference type="ChEBI" id="CHEBI:11851"/>
        <dbReference type="ChEBI" id="CHEBI:16810"/>
        <dbReference type="ChEBI" id="CHEBI:29985"/>
        <dbReference type="ChEBI" id="CHEBI:57762"/>
        <dbReference type="EC" id="2.6.1.42"/>
    </reaction>
</comment>
<dbReference type="InterPro" id="IPR043131">
    <property type="entry name" value="BCAT-like_N"/>
</dbReference>
<proteinExistence type="inferred from homology"/>
<dbReference type="InterPro" id="IPR043132">
    <property type="entry name" value="BCAT-like_C"/>
</dbReference>
<comment type="caution">
    <text evidence="14">The sequence shown here is derived from an EMBL/GenBank/DDBJ whole genome shotgun (WGS) entry which is preliminary data.</text>
</comment>
<comment type="pathway">
    <text evidence="3">Amino-acid biosynthesis; L-isoleucine biosynthesis; L-isoleucine from 2-oxobutanoate: step 4/4.</text>
</comment>
<evidence type="ECO:0000256" key="2">
    <source>
        <dbReference type="ARBA" id="ARBA00003109"/>
    </source>
</evidence>
<keyword evidence="14" id="KW-0032">Aminotransferase</keyword>
<evidence type="ECO:0000256" key="10">
    <source>
        <dbReference type="ARBA" id="ARBA00023304"/>
    </source>
</evidence>
<reference evidence="14 15" key="1">
    <citation type="submission" date="2017-10" db="EMBL/GenBank/DDBJ databases">
        <authorList>
            <person name="Banno H."/>
            <person name="Chua N.-H."/>
        </authorList>
    </citation>
    <scope>NUCLEOTIDE SEQUENCE [LARGE SCALE GENOMIC DNA]</scope>
    <source>
        <strain evidence="14 15">YW11</strain>
    </source>
</reference>
<protein>
    <recommendedName>
        <fullName evidence="8">Probable branched-chain-amino-acid aminotransferase</fullName>
        <ecNumber evidence="7">2.6.1.42</ecNumber>
    </recommendedName>
</protein>
<sequence>MSRIAYVNGRYVPQREASVNVEDRGYQFGDGIYEVVHLYGGRFIDEDRHLDRLERSLREIRLPMPLTRQALSHVLREVARRNRVTEGLLYMQVTRGVARRDHPFPATPVAPALVVTVKRIAPYPASVDNWGAGAITLPDLRWARRDIKSVNLLPNVLARQAAREQGAAEAILYEEATGVVTEGAATSFWIVDEQGVIRTRPLSHDILPGCTRAALMAELREAGIGFSEAPFTLDEVRRAREAFITSATSFVKPIVRIDGQEVGDGKPGPVTRQLFDIFARHVKGAVKNAA</sequence>
<dbReference type="NCBIfam" id="NF005209">
    <property type="entry name" value="PRK06680.1"/>
    <property type="match status" value="1"/>
</dbReference>
<organism evidence="14 15">
    <name type="scientific">Teichococcus rhizosphaerae</name>
    <dbReference type="NCBI Taxonomy" id="1335062"/>
    <lineage>
        <taxon>Bacteria</taxon>
        <taxon>Pseudomonadati</taxon>
        <taxon>Pseudomonadota</taxon>
        <taxon>Alphaproteobacteria</taxon>
        <taxon>Acetobacterales</taxon>
        <taxon>Roseomonadaceae</taxon>
        <taxon>Roseomonas</taxon>
    </lineage>
</organism>
<evidence type="ECO:0000256" key="5">
    <source>
        <dbReference type="ARBA" id="ARBA00005072"/>
    </source>
</evidence>
<accession>A0A2C7ADV1</accession>
<dbReference type="FunFam" id="3.20.10.10:FF:000002">
    <property type="entry name" value="D-alanine aminotransferase"/>
    <property type="match status" value="1"/>
</dbReference>
<dbReference type="EC" id="2.6.1.42" evidence="7"/>
<evidence type="ECO:0000313" key="14">
    <source>
        <dbReference type="EMBL" id="PHK96610.1"/>
    </source>
</evidence>
<evidence type="ECO:0000256" key="9">
    <source>
        <dbReference type="ARBA" id="ARBA00022898"/>
    </source>
</evidence>
<dbReference type="GO" id="GO:0005829">
    <property type="term" value="C:cytosol"/>
    <property type="evidence" value="ECO:0007669"/>
    <property type="project" value="TreeGrafter"/>
</dbReference>
<keyword evidence="10" id="KW-0100">Branched-chain amino acid biosynthesis</keyword>
<keyword evidence="9" id="KW-0663">Pyridoxal phosphate</keyword>
<comment type="similarity">
    <text evidence="6">Belongs to the class-IV pyridoxal-phosphate-dependent aminotransferase family.</text>
</comment>
<dbReference type="GO" id="GO:0009082">
    <property type="term" value="P:branched-chain amino acid biosynthetic process"/>
    <property type="evidence" value="ECO:0007669"/>
    <property type="project" value="UniProtKB-KW"/>
</dbReference>
<dbReference type="Gene3D" id="3.30.470.10">
    <property type="match status" value="1"/>
</dbReference>
<dbReference type="Proteomes" id="UP000223527">
    <property type="component" value="Unassembled WGS sequence"/>
</dbReference>
<dbReference type="SUPFAM" id="SSF56752">
    <property type="entry name" value="D-aminoacid aminotransferase-like PLP-dependent enzymes"/>
    <property type="match status" value="1"/>
</dbReference>
<dbReference type="GO" id="GO:0052655">
    <property type="term" value="F:L-valine-2-oxoglutarate transaminase activity"/>
    <property type="evidence" value="ECO:0007669"/>
    <property type="project" value="RHEA"/>
</dbReference>
<dbReference type="InterPro" id="IPR050571">
    <property type="entry name" value="Class-IV_PLP-Dep_Aminotrnsfr"/>
</dbReference>
<dbReference type="GO" id="GO:0052654">
    <property type="term" value="F:L-leucine-2-oxoglutarate transaminase activity"/>
    <property type="evidence" value="ECO:0007669"/>
    <property type="project" value="RHEA"/>
</dbReference>
<dbReference type="AlphaFoldDB" id="A0A2C7ADV1"/>
<comment type="catalytic activity">
    <reaction evidence="13">
        <text>L-leucine + 2-oxoglutarate = 4-methyl-2-oxopentanoate + L-glutamate</text>
        <dbReference type="Rhea" id="RHEA:18321"/>
        <dbReference type="ChEBI" id="CHEBI:16810"/>
        <dbReference type="ChEBI" id="CHEBI:17865"/>
        <dbReference type="ChEBI" id="CHEBI:29985"/>
        <dbReference type="ChEBI" id="CHEBI:57427"/>
        <dbReference type="EC" id="2.6.1.42"/>
    </reaction>
</comment>
<evidence type="ECO:0000256" key="4">
    <source>
        <dbReference type="ARBA" id="ARBA00004931"/>
    </source>
</evidence>
<evidence type="ECO:0000313" key="15">
    <source>
        <dbReference type="Proteomes" id="UP000223527"/>
    </source>
</evidence>
<comment type="cofactor">
    <cofactor evidence="1">
        <name>pyridoxal 5'-phosphate</name>
        <dbReference type="ChEBI" id="CHEBI:597326"/>
    </cofactor>
</comment>
<dbReference type="Gene3D" id="3.20.10.10">
    <property type="entry name" value="D-amino Acid Aminotransferase, subunit A, domain 2"/>
    <property type="match status" value="1"/>
</dbReference>
<keyword evidence="15" id="KW-1185">Reference proteome</keyword>
<dbReference type="InterPro" id="IPR001544">
    <property type="entry name" value="Aminotrans_IV"/>
</dbReference>
<dbReference type="Pfam" id="PF01063">
    <property type="entry name" value="Aminotran_4"/>
    <property type="match status" value="1"/>
</dbReference>
<dbReference type="GO" id="GO:0008652">
    <property type="term" value="P:amino acid biosynthetic process"/>
    <property type="evidence" value="ECO:0007669"/>
    <property type="project" value="UniProtKB-ARBA"/>
</dbReference>
<comment type="catalytic activity">
    <reaction evidence="12">
        <text>L-isoleucine + 2-oxoglutarate = (S)-3-methyl-2-oxopentanoate + L-glutamate</text>
        <dbReference type="Rhea" id="RHEA:24801"/>
        <dbReference type="ChEBI" id="CHEBI:16810"/>
        <dbReference type="ChEBI" id="CHEBI:29985"/>
        <dbReference type="ChEBI" id="CHEBI:35146"/>
        <dbReference type="ChEBI" id="CHEBI:58045"/>
        <dbReference type="EC" id="2.6.1.42"/>
    </reaction>
</comment>
<dbReference type="CDD" id="cd01558">
    <property type="entry name" value="D-AAT_like"/>
    <property type="match status" value="1"/>
</dbReference>
<dbReference type="GO" id="GO:0052656">
    <property type="term" value="F:L-isoleucine-2-oxoglutarate transaminase activity"/>
    <property type="evidence" value="ECO:0007669"/>
    <property type="project" value="RHEA"/>
</dbReference>
<comment type="pathway">
    <text evidence="5">Amino-acid biosynthesis; L-leucine biosynthesis; L-leucine from 3-methyl-2-oxobutanoate: step 4/4.</text>
</comment>
<keyword evidence="10" id="KW-0028">Amino-acid biosynthesis</keyword>
<dbReference type="PANTHER" id="PTHR42743:SF10">
    <property type="entry name" value="D-ALANINE AMINOTRANSFERASE"/>
    <property type="match status" value="1"/>
</dbReference>
<dbReference type="OrthoDB" id="9805628at2"/>
<gene>
    <name evidence="14" type="ORF">CR162_01415</name>
</gene>
<dbReference type="InterPro" id="IPR036038">
    <property type="entry name" value="Aminotransferase-like"/>
</dbReference>
<evidence type="ECO:0000256" key="13">
    <source>
        <dbReference type="ARBA" id="ARBA00049229"/>
    </source>
</evidence>
<comment type="pathway">
    <text evidence="4">Amino-acid biosynthesis; L-valine biosynthesis; L-valine from pyruvate: step 4/4.</text>
</comment>
<evidence type="ECO:0000256" key="11">
    <source>
        <dbReference type="ARBA" id="ARBA00048212"/>
    </source>
</evidence>
<dbReference type="RefSeq" id="WP_099093754.1">
    <property type="nucleotide sequence ID" value="NZ_PDNU01000002.1"/>
</dbReference>
<keyword evidence="14" id="KW-0808">Transferase</keyword>
<comment type="function">
    <text evidence="2">Acts on leucine, isoleucine and valine.</text>
</comment>